<dbReference type="EMBL" id="DVLX01000024">
    <property type="protein sequence ID" value="HIT99000.1"/>
    <property type="molecule type" value="Genomic_DNA"/>
</dbReference>
<proteinExistence type="predicted"/>
<dbReference type="Gene3D" id="3.30.1540.10">
    <property type="entry name" value="formyl-coa transferase, domain 3"/>
    <property type="match status" value="1"/>
</dbReference>
<comment type="caution">
    <text evidence="2">The sequence shown here is derived from an EMBL/GenBank/DDBJ whole genome shotgun (WGS) entry which is preliminary data.</text>
</comment>
<dbReference type="InterPro" id="IPR023606">
    <property type="entry name" value="CoA-Trfase_III_dom_1_sf"/>
</dbReference>
<dbReference type="SUPFAM" id="SSF89796">
    <property type="entry name" value="CoA-transferase family III (CaiB/BaiF)"/>
    <property type="match status" value="1"/>
</dbReference>
<protein>
    <submittedName>
        <fullName evidence="2">CoA transferase</fullName>
    </submittedName>
</protein>
<dbReference type="GO" id="GO:0008410">
    <property type="term" value="F:CoA-transferase activity"/>
    <property type="evidence" value="ECO:0007669"/>
    <property type="project" value="TreeGrafter"/>
</dbReference>
<dbReference type="InterPro" id="IPR050483">
    <property type="entry name" value="CoA-transferase_III_domain"/>
</dbReference>
<dbReference type="Proteomes" id="UP000824159">
    <property type="component" value="Unassembled WGS sequence"/>
</dbReference>
<dbReference type="PANTHER" id="PTHR48207:SF3">
    <property type="entry name" value="SUCCINATE--HYDROXYMETHYLGLUTARATE COA-TRANSFERASE"/>
    <property type="match status" value="1"/>
</dbReference>
<evidence type="ECO:0000313" key="2">
    <source>
        <dbReference type="EMBL" id="HIT99000.1"/>
    </source>
</evidence>
<dbReference type="AlphaFoldDB" id="A0A9D1HCR3"/>
<dbReference type="PANTHER" id="PTHR48207">
    <property type="entry name" value="SUCCINATE--HYDROXYMETHYLGLUTARATE COA-TRANSFERASE"/>
    <property type="match status" value="1"/>
</dbReference>
<gene>
    <name evidence="2" type="ORF">IAD12_01955</name>
</gene>
<dbReference type="InterPro" id="IPR044855">
    <property type="entry name" value="CoA-Trfase_III_dom3_sf"/>
</dbReference>
<dbReference type="Pfam" id="PF02515">
    <property type="entry name" value="CoA_transf_3"/>
    <property type="match status" value="1"/>
</dbReference>
<dbReference type="Gene3D" id="3.40.50.10540">
    <property type="entry name" value="Crotonobetainyl-coa:carnitine coa-transferase, domain 1"/>
    <property type="match status" value="1"/>
</dbReference>
<organism evidence="2 3">
    <name type="scientific">Candidatus Allocopromorpha excrementavium</name>
    <dbReference type="NCBI Taxonomy" id="2840741"/>
    <lineage>
        <taxon>Bacteria</taxon>
        <taxon>Bacillati</taxon>
        <taxon>Bacillota</taxon>
        <taxon>Clostridia</taxon>
        <taxon>Eubacteriales</taxon>
        <taxon>Eubacteriaceae</taxon>
        <taxon>Eubacteriaceae incertae sedis</taxon>
        <taxon>Candidatus Allocopromorpha</taxon>
    </lineage>
</organism>
<name>A0A9D1HCR3_9FIRM</name>
<accession>A0A9D1HCR3</accession>
<evidence type="ECO:0000256" key="1">
    <source>
        <dbReference type="ARBA" id="ARBA00022679"/>
    </source>
</evidence>
<keyword evidence="1 2" id="KW-0808">Transferase</keyword>
<reference evidence="2" key="2">
    <citation type="journal article" date="2021" name="PeerJ">
        <title>Extensive microbial diversity within the chicken gut microbiome revealed by metagenomics and culture.</title>
        <authorList>
            <person name="Gilroy R."/>
            <person name="Ravi A."/>
            <person name="Getino M."/>
            <person name="Pursley I."/>
            <person name="Horton D.L."/>
            <person name="Alikhan N.F."/>
            <person name="Baker D."/>
            <person name="Gharbi K."/>
            <person name="Hall N."/>
            <person name="Watson M."/>
            <person name="Adriaenssens E.M."/>
            <person name="Foster-Nyarko E."/>
            <person name="Jarju S."/>
            <person name="Secka A."/>
            <person name="Antonio M."/>
            <person name="Oren A."/>
            <person name="Chaudhuri R.R."/>
            <person name="La Ragione R."/>
            <person name="Hildebrand F."/>
            <person name="Pallen M.J."/>
        </authorList>
    </citation>
    <scope>NUCLEOTIDE SEQUENCE</scope>
    <source>
        <strain evidence="2">CHK176-22527</strain>
    </source>
</reference>
<reference evidence="2" key="1">
    <citation type="submission" date="2020-10" db="EMBL/GenBank/DDBJ databases">
        <authorList>
            <person name="Gilroy R."/>
        </authorList>
    </citation>
    <scope>NUCLEOTIDE SEQUENCE</scope>
    <source>
        <strain evidence="2">CHK176-22527</strain>
    </source>
</reference>
<evidence type="ECO:0000313" key="3">
    <source>
        <dbReference type="Proteomes" id="UP000824159"/>
    </source>
</evidence>
<dbReference type="InterPro" id="IPR003673">
    <property type="entry name" value="CoA-Trfase_fam_III"/>
</dbReference>
<sequence>MKPLEGIKVVDFTQAHAGSLCTMLLSDFGAEVIKIERPGVGDLARYWAPFKDGNSAYYTFLNRGKKSIGLNTASEEGRKIALDLIKDADVVCENFKYGSMERMGLDYETVKKVNPSVIYASLNGFGQTGPLKETIGLDLQLQAMSGIMDRTGFPDGPPTKAGPAVGDHLSGTYMAAAVNLALINRKKTGEGQRIDIAILDCLFSILEAAPITYALTGKVPQRVGNSYPSISPYDTFKAKDGYVSIGISTDNQWIRFCDALGMDDLKADEKYKTNESRGDNYESGLKEAIEKVTSKMSKFEIEKKLNDAKLACGAVCTVAESMENEQIKERNMLVEIDDKSIGKIRIPGTVIKMSDTPGGFTQGAPLLGEHTEMYLKYLGYTDEKIAELEKNKVIQIS</sequence>